<dbReference type="Proteomes" id="UP001165524">
    <property type="component" value="Unassembled WGS sequence"/>
</dbReference>
<dbReference type="PANTHER" id="PTHR46797">
    <property type="entry name" value="HTH-TYPE TRANSCRIPTIONAL REGULATOR"/>
    <property type="match status" value="1"/>
</dbReference>
<reference evidence="5" key="1">
    <citation type="submission" date="2022-04" db="EMBL/GenBank/DDBJ databases">
        <title>Alcanivorax sp. CY1518 draft genome sequence.</title>
        <authorList>
            <person name="Zhao G."/>
            <person name="An M."/>
        </authorList>
    </citation>
    <scope>NUCLEOTIDE SEQUENCE</scope>
    <source>
        <strain evidence="5">CY1518</strain>
    </source>
</reference>
<keyword evidence="6" id="KW-1185">Reference proteome</keyword>
<dbReference type="Gene3D" id="1.10.260.40">
    <property type="entry name" value="lambda repressor-like DNA-binding domains"/>
    <property type="match status" value="1"/>
</dbReference>
<evidence type="ECO:0000313" key="5">
    <source>
        <dbReference type="EMBL" id="MCK0538025.1"/>
    </source>
</evidence>
<dbReference type="PROSITE" id="PS50943">
    <property type="entry name" value="HTH_CROC1"/>
    <property type="match status" value="1"/>
</dbReference>
<keyword evidence="3" id="KW-0804">Transcription</keyword>
<accession>A0ABT0E860</accession>
<evidence type="ECO:0000313" key="6">
    <source>
        <dbReference type="Proteomes" id="UP001165524"/>
    </source>
</evidence>
<dbReference type="InterPro" id="IPR010982">
    <property type="entry name" value="Lambda_DNA-bd_dom_sf"/>
</dbReference>
<sequence length="70" mass="7852">MLAANVRGFRHAKRLSQEELAERCGLHRTYIGSVERGERNVTLSTLETLALALDVSIIELLSKRDISDEV</sequence>
<gene>
    <name evidence="5" type="ORF">MU846_09910</name>
</gene>
<dbReference type="SMART" id="SM00530">
    <property type="entry name" value="HTH_XRE"/>
    <property type="match status" value="1"/>
</dbReference>
<dbReference type="InterPro" id="IPR001387">
    <property type="entry name" value="Cro/C1-type_HTH"/>
</dbReference>
<dbReference type="PANTHER" id="PTHR46797:SF23">
    <property type="entry name" value="HTH-TYPE TRANSCRIPTIONAL REGULATOR SUTR"/>
    <property type="match status" value="1"/>
</dbReference>
<feature type="domain" description="HTH cro/C1-type" evidence="4">
    <location>
        <begin position="6"/>
        <end position="60"/>
    </location>
</feature>
<keyword evidence="1" id="KW-0805">Transcription regulation</keyword>
<evidence type="ECO:0000256" key="3">
    <source>
        <dbReference type="ARBA" id="ARBA00023163"/>
    </source>
</evidence>
<dbReference type="Pfam" id="PF01381">
    <property type="entry name" value="HTH_3"/>
    <property type="match status" value="1"/>
</dbReference>
<protein>
    <submittedName>
        <fullName evidence="5">Helix-turn-helix domain-containing protein</fullName>
    </submittedName>
</protein>
<dbReference type="SUPFAM" id="SSF47413">
    <property type="entry name" value="lambda repressor-like DNA-binding domains"/>
    <property type="match status" value="1"/>
</dbReference>
<keyword evidence="2" id="KW-0238">DNA-binding</keyword>
<comment type="caution">
    <text evidence="5">The sequence shown here is derived from an EMBL/GenBank/DDBJ whole genome shotgun (WGS) entry which is preliminary data.</text>
</comment>
<dbReference type="InterPro" id="IPR050807">
    <property type="entry name" value="TransReg_Diox_bact_type"/>
</dbReference>
<evidence type="ECO:0000259" key="4">
    <source>
        <dbReference type="PROSITE" id="PS50943"/>
    </source>
</evidence>
<name>A0ABT0E860_9GAMM</name>
<proteinExistence type="predicted"/>
<evidence type="ECO:0000256" key="1">
    <source>
        <dbReference type="ARBA" id="ARBA00023015"/>
    </source>
</evidence>
<organism evidence="5 6">
    <name type="scientific">Alcanivorax quisquiliarum</name>
    <dbReference type="NCBI Taxonomy" id="2933565"/>
    <lineage>
        <taxon>Bacteria</taxon>
        <taxon>Pseudomonadati</taxon>
        <taxon>Pseudomonadota</taxon>
        <taxon>Gammaproteobacteria</taxon>
        <taxon>Oceanospirillales</taxon>
        <taxon>Alcanivoracaceae</taxon>
        <taxon>Alcanivorax</taxon>
    </lineage>
</organism>
<evidence type="ECO:0000256" key="2">
    <source>
        <dbReference type="ARBA" id="ARBA00023125"/>
    </source>
</evidence>
<dbReference type="RefSeq" id="WP_246952505.1">
    <property type="nucleotide sequence ID" value="NZ_JALKII010000006.1"/>
</dbReference>
<dbReference type="EMBL" id="JALKII010000006">
    <property type="protein sequence ID" value="MCK0538025.1"/>
    <property type="molecule type" value="Genomic_DNA"/>
</dbReference>
<dbReference type="CDD" id="cd00093">
    <property type="entry name" value="HTH_XRE"/>
    <property type="match status" value="1"/>
</dbReference>